<proteinExistence type="predicted"/>
<dbReference type="EMBL" id="JACVXA010000009">
    <property type="protein sequence ID" value="MBE3637484.1"/>
    <property type="molecule type" value="Genomic_DNA"/>
</dbReference>
<protein>
    <submittedName>
        <fullName evidence="1">Uncharacterized protein</fullName>
    </submittedName>
</protein>
<evidence type="ECO:0000313" key="2">
    <source>
        <dbReference type="Proteomes" id="UP000609121"/>
    </source>
</evidence>
<evidence type="ECO:0000313" key="1">
    <source>
        <dbReference type="EMBL" id="MBE3637484.1"/>
    </source>
</evidence>
<gene>
    <name evidence="1" type="ORF">ICN82_04610</name>
</gene>
<dbReference type="AlphaFoldDB" id="A0A8J7CUG9"/>
<reference evidence="1" key="1">
    <citation type="submission" date="2020-09" db="EMBL/GenBank/DDBJ databases">
        <title>A novel bacterium of genus Mangrovicoccus, isolated from South China Sea.</title>
        <authorList>
            <person name="Huang H."/>
            <person name="Mo K."/>
            <person name="Hu Y."/>
        </authorList>
    </citation>
    <scope>NUCLEOTIDE SEQUENCE</scope>
    <source>
        <strain evidence="1">HB182678</strain>
    </source>
</reference>
<comment type="caution">
    <text evidence="1">The sequence shown here is derived from an EMBL/GenBank/DDBJ whole genome shotgun (WGS) entry which is preliminary data.</text>
</comment>
<dbReference type="Proteomes" id="UP000609121">
    <property type="component" value="Unassembled WGS sequence"/>
</dbReference>
<dbReference type="RefSeq" id="WP_193180141.1">
    <property type="nucleotide sequence ID" value="NZ_JACVXA010000009.1"/>
</dbReference>
<sequence length="68" mass="7367">MGTFPPIGLRGRKWHIDTRAEFTCPDFEGATLALVIELHSPEEVAAVETALTAHEDAQSSMIAREACA</sequence>
<keyword evidence="2" id="KW-1185">Reference proteome</keyword>
<name>A0A8J7CUG9_9RHOB</name>
<accession>A0A8J7CUG9</accession>
<organism evidence="1 2">
    <name type="scientific">Mangrovicoccus algicola</name>
    <dbReference type="NCBI Taxonomy" id="2771008"/>
    <lineage>
        <taxon>Bacteria</taxon>
        <taxon>Pseudomonadati</taxon>
        <taxon>Pseudomonadota</taxon>
        <taxon>Alphaproteobacteria</taxon>
        <taxon>Rhodobacterales</taxon>
        <taxon>Paracoccaceae</taxon>
        <taxon>Mangrovicoccus</taxon>
    </lineage>
</organism>